<keyword evidence="2" id="KW-1185">Reference proteome</keyword>
<name>A0A545VD21_9HYPO</name>
<dbReference type="EMBL" id="SPUK01000002">
    <property type="protein sequence ID" value="TQV99618.1"/>
    <property type="molecule type" value="Genomic_DNA"/>
</dbReference>
<evidence type="ECO:0000313" key="1">
    <source>
        <dbReference type="EMBL" id="TQV99618.1"/>
    </source>
</evidence>
<proteinExistence type="predicted"/>
<accession>A0A545VD21</accession>
<sequence>MYRGQPQSKRGLYCLGYRSFLSLQLSTCPERGIYFGLSVGLSSEVSTIFCPTNLAKLSSAQKYIRFARSSADQIAVRKHTENGIICMMYASAGPATEANELGLPVTNVVPLSLVLLEGFTWRELLPTVMHPLSTSLPKLVASEA</sequence>
<comment type="caution">
    <text evidence="1">The sequence shown here is derived from an EMBL/GenBank/DDBJ whole genome shotgun (WGS) entry which is preliminary data.</text>
</comment>
<reference evidence="1 2" key="1">
    <citation type="journal article" date="2019" name="Appl. Microbiol. Biotechnol.">
        <title>Genome sequence of Isaria javanica and comparative genome analysis insights into family S53 peptidase evolution in fungal entomopathogens.</title>
        <authorList>
            <person name="Lin R."/>
            <person name="Zhang X."/>
            <person name="Xin B."/>
            <person name="Zou M."/>
            <person name="Gao Y."/>
            <person name="Qin F."/>
            <person name="Hu Q."/>
            <person name="Xie B."/>
            <person name="Cheng X."/>
        </authorList>
    </citation>
    <scope>NUCLEOTIDE SEQUENCE [LARGE SCALE GENOMIC DNA]</scope>
    <source>
        <strain evidence="1 2">IJ1G</strain>
    </source>
</reference>
<organism evidence="1 2">
    <name type="scientific">Cordyceps javanica</name>
    <dbReference type="NCBI Taxonomy" id="43265"/>
    <lineage>
        <taxon>Eukaryota</taxon>
        <taxon>Fungi</taxon>
        <taxon>Dikarya</taxon>
        <taxon>Ascomycota</taxon>
        <taxon>Pezizomycotina</taxon>
        <taxon>Sordariomycetes</taxon>
        <taxon>Hypocreomycetidae</taxon>
        <taxon>Hypocreales</taxon>
        <taxon>Cordycipitaceae</taxon>
        <taxon>Cordyceps</taxon>
    </lineage>
</organism>
<evidence type="ECO:0000313" key="2">
    <source>
        <dbReference type="Proteomes" id="UP000315783"/>
    </source>
</evidence>
<gene>
    <name evidence="1" type="ORF">IF1G_01833</name>
</gene>
<dbReference type="AlphaFoldDB" id="A0A545VD21"/>
<protein>
    <submittedName>
        <fullName evidence="1">Uncharacterized protein</fullName>
    </submittedName>
</protein>
<dbReference type="Proteomes" id="UP000315783">
    <property type="component" value="Unassembled WGS sequence"/>
</dbReference>